<comment type="caution">
    <text evidence="2">The sequence shown here is derived from an EMBL/GenBank/DDBJ whole genome shotgun (WGS) entry which is preliminary data.</text>
</comment>
<organism evidence="2 3">
    <name type="scientific">Prosthecobacter fusiformis</name>
    <dbReference type="NCBI Taxonomy" id="48464"/>
    <lineage>
        <taxon>Bacteria</taxon>
        <taxon>Pseudomonadati</taxon>
        <taxon>Verrucomicrobiota</taxon>
        <taxon>Verrucomicrobiia</taxon>
        <taxon>Verrucomicrobiales</taxon>
        <taxon>Verrucomicrobiaceae</taxon>
        <taxon>Prosthecobacter</taxon>
    </lineage>
</organism>
<feature type="region of interest" description="Disordered" evidence="1">
    <location>
        <begin position="94"/>
        <end position="135"/>
    </location>
</feature>
<sequence>MASPNRVAYSPGEFAELFGKSQTWGYRQIYAGKVNAITEHGRILIPAKEVERILEKAGIYNGIDKPKQAKARVEKLSTEQKNIWHRFIQSRRIGAGEQDKAKGTKISTMPGAGAAKKSRSSVLGQIARSWGKKST</sequence>
<keyword evidence="3" id="KW-1185">Reference proteome</keyword>
<protein>
    <recommendedName>
        <fullName evidence="4">Helix-turn-helix domain-containing protein</fullName>
    </recommendedName>
</protein>
<reference evidence="2 3" key="1">
    <citation type="submission" date="2019-03" db="EMBL/GenBank/DDBJ databases">
        <title>Genomic Encyclopedia of Archaeal and Bacterial Type Strains, Phase II (KMG-II): from individual species to whole genera.</title>
        <authorList>
            <person name="Goeker M."/>
        </authorList>
    </citation>
    <scope>NUCLEOTIDE SEQUENCE [LARGE SCALE GENOMIC DNA]</scope>
    <source>
        <strain evidence="2 3">ATCC 25309</strain>
    </source>
</reference>
<dbReference type="RefSeq" id="WP_133796123.1">
    <property type="nucleotide sequence ID" value="NZ_SOCA01000005.1"/>
</dbReference>
<dbReference type="Proteomes" id="UP000295662">
    <property type="component" value="Unassembled WGS sequence"/>
</dbReference>
<dbReference type="EMBL" id="SOCA01000005">
    <property type="protein sequence ID" value="TDU69440.1"/>
    <property type="molecule type" value="Genomic_DNA"/>
</dbReference>
<evidence type="ECO:0000313" key="2">
    <source>
        <dbReference type="EMBL" id="TDU69440.1"/>
    </source>
</evidence>
<dbReference type="AlphaFoldDB" id="A0A4R7RUQ7"/>
<name>A0A4R7RUQ7_9BACT</name>
<accession>A0A4R7RUQ7</accession>
<proteinExistence type="predicted"/>
<evidence type="ECO:0008006" key="4">
    <source>
        <dbReference type="Google" id="ProtNLM"/>
    </source>
</evidence>
<dbReference type="OrthoDB" id="9847155at2"/>
<evidence type="ECO:0000256" key="1">
    <source>
        <dbReference type="SAM" id="MobiDB-lite"/>
    </source>
</evidence>
<gene>
    <name evidence="2" type="ORF">EI77_03095</name>
</gene>
<evidence type="ECO:0000313" key="3">
    <source>
        <dbReference type="Proteomes" id="UP000295662"/>
    </source>
</evidence>